<dbReference type="AlphaFoldDB" id="A0A0C1QRD2"/>
<dbReference type="InterPro" id="IPR003743">
    <property type="entry name" value="Zf-RING_7"/>
</dbReference>
<dbReference type="Pfam" id="PF24481">
    <property type="entry name" value="CT398_CC"/>
    <property type="match status" value="1"/>
</dbReference>
<protein>
    <submittedName>
        <fullName evidence="4">Uncharacterized protein</fullName>
    </submittedName>
</protein>
<gene>
    <name evidence="4" type="ORF">SE37_12595</name>
</gene>
<dbReference type="EMBL" id="JXBL01000001">
    <property type="protein sequence ID" value="KIE43407.1"/>
    <property type="molecule type" value="Genomic_DNA"/>
</dbReference>
<organism evidence="4 5">
    <name type="scientific">Geobacter soli</name>
    <dbReference type="NCBI Taxonomy" id="1510391"/>
    <lineage>
        <taxon>Bacteria</taxon>
        <taxon>Pseudomonadati</taxon>
        <taxon>Thermodesulfobacteriota</taxon>
        <taxon>Desulfuromonadia</taxon>
        <taxon>Geobacterales</taxon>
        <taxon>Geobacteraceae</taxon>
        <taxon>Geobacter</taxon>
    </lineage>
</organism>
<keyword evidence="1" id="KW-0175">Coiled coil</keyword>
<keyword evidence="5" id="KW-1185">Reference proteome</keyword>
<evidence type="ECO:0000256" key="1">
    <source>
        <dbReference type="SAM" id="Coils"/>
    </source>
</evidence>
<feature type="coiled-coil region" evidence="1">
    <location>
        <begin position="18"/>
        <end position="156"/>
    </location>
</feature>
<evidence type="ECO:0000313" key="4">
    <source>
        <dbReference type="EMBL" id="KIE43407.1"/>
    </source>
</evidence>
<proteinExistence type="predicted"/>
<dbReference type="Proteomes" id="UP000031433">
    <property type="component" value="Unassembled WGS sequence"/>
</dbReference>
<sequence>MRKNLMLLEELQELDLKIDGRQGERQALLDQLAELDRQVEEARLAVDGVKSELTVAEEEKRGLEANLAAEDENIVRSEARQKEIKTQKEYQAILKEITAAKKQKGELEEQLIQKTGQVEQLAADIAAREGDLDSLEENLGDRKAELASALERLDQEIASDASAKAETAKGIPASLLKRYEALRLRRQGVALVVARNGNCSGCNMNLPPQLYNSLYRGDDLVLCPHCQRMLVLRQDA</sequence>
<evidence type="ECO:0000259" key="3">
    <source>
        <dbReference type="Pfam" id="PF24481"/>
    </source>
</evidence>
<feature type="domain" description="CT398-like coiled coil hairpin" evidence="3">
    <location>
        <begin position="11"/>
        <end position="185"/>
    </location>
</feature>
<comment type="caution">
    <text evidence="4">The sequence shown here is derived from an EMBL/GenBank/DDBJ whole genome shotgun (WGS) entry which is preliminary data.</text>
</comment>
<dbReference type="InterPro" id="IPR056003">
    <property type="entry name" value="CT398_CC_hairpin"/>
</dbReference>
<feature type="domain" description="C4-type zinc ribbon" evidence="2">
    <location>
        <begin position="199"/>
        <end position="230"/>
    </location>
</feature>
<name>A0A0C1QRD2_9BACT</name>
<evidence type="ECO:0000313" key="5">
    <source>
        <dbReference type="Proteomes" id="UP000031433"/>
    </source>
</evidence>
<dbReference type="Gene3D" id="1.10.287.1490">
    <property type="match status" value="1"/>
</dbReference>
<reference evidence="4 5" key="1">
    <citation type="submission" date="2015-01" db="EMBL/GenBank/DDBJ databases">
        <title>Genome sequence of the anaerobic bacterium Geobacter soli GSS01, a dissimilatory Fe(III) reducer from soil.</title>
        <authorList>
            <person name="Yang G."/>
            <person name="Zhou S."/>
        </authorList>
    </citation>
    <scope>NUCLEOTIDE SEQUENCE [LARGE SCALE GENOMIC DNA]</scope>
    <source>
        <strain evidence="4 5">GSS01</strain>
    </source>
</reference>
<dbReference type="Pfam" id="PF02591">
    <property type="entry name" value="Zn_ribbon_9"/>
    <property type="match status" value="1"/>
</dbReference>
<evidence type="ECO:0000259" key="2">
    <source>
        <dbReference type="Pfam" id="PF02591"/>
    </source>
</evidence>
<accession>A0A0C1QRD2</accession>